<feature type="domain" description="Carrier" evidence="3">
    <location>
        <begin position="1"/>
        <end position="63"/>
    </location>
</feature>
<dbReference type="InterPro" id="IPR020806">
    <property type="entry name" value="PKS_PP-bd"/>
</dbReference>
<dbReference type="InterPro" id="IPR036736">
    <property type="entry name" value="ACP-like_sf"/>
</dbReference>
<keyword evidence="2" id="KW-0597">Phosphoprotein</keyword>
<dbReference type="InterPro" id="IPR006162">
    <property type="entry name" value="Ppantetheine_attach_site"/>
</dbReference>
<protein>
    <submittedName>
        <fullName evidence="4">Phosphopantetheine-binding protein</fullName>
    </submittedName>
</protein>
<keyword evidence="1" id="KW-0596">Phosphopantetheine</keyword>
<reference evidence="5" key="1">
    <citation type="journal article" date="2019" name="Int. J. Syst. Evol. Microbiol.">
        <title>The Global Catalogue of Microorganisms (GCM) 10K type strain sequencing project: providing services to taxonomists for standard genome sequencing and annotation.</title>
        <authorList>
            <consortium name="The Broad Institute Genomics Platform"/>
            <consortium name="The Broad Institute Genome Sequencing Center for Infectious Disease"/>
            <person name="Wu L."/>
            <person name="Ma J."/>
        </authorList>
    </citation>
    <scope>NUCLEOTIDE SEQUENCE [LARGE SCALE GENOMIC DNA]</scope>
    <source>
        <strain evidence="5">CCUG 2113</strain>
    </source>
</reference>
<accession>A0ABV8DCK6</accession>
<dbReference type="EMBL" id="JBHSAJ010000040">
    <property type="protein sequence ID" value="MFC3935829.1"/>
    <property type="molecule type" value="Genomic_DNA"/>
</dbReference>
<keyword evidence="5" id="KW-1185">Reference proteome</keyword>
<dbReference type="SUPFAM" id="SSF47336">
    <property type="entry name" value="ACP-like"/>
    <property type="match status" value="1"/>
</dbReference>
<dbReference type="SMART" id="SM00823">
    <property type="entry name" value="PKS_PP"/>
    <property type="match status" value="1"/>
</dbReference>
<sequence>WAEVLRVERVGRHDNFFELGGHSLLAVQIVARIQTSLRSDLTIRRVFSHPTLTSMASLIAGESRAQSTSSLAEIDAFMDNLEAV</sequence>
<organism evidence="4 5">
    <name type="scientific">Acidovorax facilis</name>
    <dbReference type="NCBI Taxonomy" id="12917"/>
    <lineage>
        <taxon>Bacteria</taxon>
        <taxon>Pseudomonadati</taxon>
        <taxon>Pseudomonadota</taxon>
        <taxon>Betaproteobacteria</taxon>
        <taxon>Burkholderiales</taxon>
        <taxon>Comamonadaceae</taxon>
        <taxon>Acidovorax</taxon>
    </lineage>
</organism>
<evidence type="ECO:0000313" key="4">
    <source>
        <dbReference type="EMBL" id="MFC3935829.1"/>
    </source>
</evidence>
<feature type="non-terminal residue" evidence="4">
    <location>
        <position position="1"/>
    </location>
</feature>
<proteinExistence type="predicted"/>
<dbReference type="Gene3D" id="3.40.50.1820">
    <property type="entry name" value="alpha/beta hydrolase"/>
    <property type="match status" value="1"/>
</dbReference>
<dbReference type="PANTHER" id="PTHR45527">
    <property type="entry name" value="NONRIBOSOMAL PEPTIDE SYNTHETASE"/>
    <property type="match status" value="1"/>
</dbReference>
<name>A0ABV8DCK6_9BURK</name>
<evidence type="ECO:0000256" key="1">
    <source>
        <dbReference type="ARBA" id="ARBA00022450"/>
    </source>
</evidence>
<evidence type="ECO:0000313" key="5">
    <source>
        <dbReference type="Proteomes" id="UP001595693"/>
    </source>
</evidence>
<evidence type="ECO:0000259" key="3">
    <source>
        <dbReference type="PROSITE" id="PS50075"/>
    </source>
</evidence>
<dbReference type="PROSITE" id="PS00012">
    <property type="entry name" value="PHOSPHOPANTETHEINE"/>
    <property type="match status" value="1"/>
</dbReference>
<dbReference type="InterPro" id="IPR009081">
    <property type="entry name" value="PP-bd_ACP"/>
</dbReference>
<dbReference type="PROSITE" id="PS50075">
    <property type="entry name" value="CARRIER"/>
    <property type="match status" value="1"/>
</dbReference>
<dbReference type="PANTHER" id="PTHR45527:SF1">
    <property type="entry name" value="FATTY ACID SYNTHASE"/>
    <property type="match status" value="1"/>
</dbReference>
<comment type="caution">
    <text evidence="4">The sequence shown here is derived from an EMBL/GenBank/DDBJ whole genome shotgun (WGS) entry which is preliminary data.</text>
</comment>
<evidence type="ECO:0000256" key="2">
    <source>
        <dbReference type="ARBA" id="ARBA00022553"/>
    </source>
</evidence>
<dbReference type="InterPro" id="IPR029058">
    <property type="entry name" value="AB_hydrolase_fold"/>
</dbReference>
<dbReference type="Proteomes" id="UP001595693">
    <property type="component" value="Unassembled WGS sequence"/>
</dbReference>
<dbReference type="RefSeq" id="WP_377807661.1">
    <property type="nucleotide sequence ID" value="NZ_JBHSAJ010000040.1"/>
</dbReference>
<dbReference type="Pfam" id="PF00550">
    <property type="entry name" value="PP-binding"/>
    <property type="match status" value="1"/>
</dbReference>
<gene>
    <name evidence="4" type="ORF">ACFOW3_14515</name>
</gene>